<dbReference type="GO" id="GO:0005886">
    <property type="term" value="C:plasma membrane"/>
    <property type="evidence" value="ECO:0007669"/>
    <property type="project" value="TreeGrafter"/>
</dbReference>
<dbReference type="GO" id="GO:0016491">
    <property type="term" value="F:oxidoreductase activity"/>
    <property type="evidence" value="ECO:0007669"/>
    <property type="project" value="InterPro"/>
</dbReference>
<comment type="similarity">
    <text evidence="1">Belongs to the F420H(2)-dependent quinone reductase family.</text>
</comment>
<dbReference type="SUPFAM" id="SSF50475">
    <property type="entry name" value="FMN-binding split barrel"/>
    <property type="match status" value="1"/>
</dbReference>
<dbReference type="EMBL" id="UESZ01000001">
    <property type="protein sequence ID" value="SSA35354.1"/>
    <property type="molecule type" value="Genomic_DNA"/>
</dbReference>
<name>A0A2Y8ZTN9_9MICO</name>
<dbReference type="NCBIfam" id="TIGR00026">
    <property type="entry name" value="hi_GC_TIGR00026"/>
    <property type="match status" value="1"/>
</dbReference>
<keyword evidence="4" id="KW-1185">Reference proteome</keyword>
<dbReference type="PANTHER" id="PTHR39428:SF1">
    <property type="entry name" value="F420H(2)-DEPENDENT QUINONE REDUCTASE RV1261C"/>
    <property type="match status" value="1"/>
</dbReference>
<evidence type="ECO:0000256" key="2">
    <source>
        <dbReference type="ARBA" id="ARBA00049106"/>
    </source>
</evidence>
<dbReference type="Pfam" id="PF04075">
    <property type="entry name" value="F420H2_quin_red"/>
    <property type="match status" value="1"/>
</dbReference>
<dbReference type="PANTHER" id="PTHR39428">
    <property type="entry name" value="F420H(2)-DEPENDENT QUINONE REDUCTASE RV1261C"/>
    <property type="match status" value="1"/>
</dbReference>
<organism evidence="3 4">
    <name type="scientific">Branchiibius hedensis</name>
    <dbReference type="NCBI Taxonomy" id="672460"/>
    <lineage>
        <taxon>Bacteria</taxon>
        <taxon>Bacillati</taxon>
        <taxon>Actinomycetota</taxon>
        <taxon>Actinomycetes</taxon>
        <taxon>Micrococcales</taxon>
        <taxon>Dermacoccaceae</taxon>
        <taxon>Branchiibius</taxon>
    </lineage>
</organism>
<evidence type="ECO:0000313" key="3">
    <source>
        <dbReference type="EMBL" id="SSA35354.1"/>
    </source>
</evidence>
<protein>
    <submittedName>
        <fullName evidence="3">Deazaflavin-dependent oxidoreductase, nitroreductase family</fullName>
    </submittedName>
</protein>
<dbReference type="GO" id="GO:0070967">
    <property type="term" value="F:coenzyme F420 binding"/>
    <property type="evidence" value="ECO:0007669"/>
    <property type="project" value="TreeGrafter"/>
</dbReference>
<evidence type="ECO:0000313" key="4">
    <source>
        <dbReference type="Proteomes" id="UP000250028"/>
    </source>
</evidence>
<gene>
    <name evidence="3" type="ORF">SAMN04489750_2706</name>
</gene>
<dbReference type="InterPro" id="IPR004378">
    <property type="entry name" value="F420H2_quin_Rdtase"/>
</dbReference>
<dbReference type="InterPro" id="IPR012349">
    <property type="entry name" value="Split_barrel_FMN-bd"/>
</dbReference>
<comment type="catalytic activity">
    <reaction evidence="2">
        <text>oxidized coenzyme F420-(gamma-L-Glu)(n) + a quinol + H(+) = reduced coenzyme F420-(gamma-L-Glu)(n) + a quinone</text>
        <dbReference type="Rhea" id="RHEA:39663"/>
        <dbReference type="Rhea" id="RHEA-COMP:12939"/>
        <dbReference type="Rhea" id="RHEA-COMP:14378"/>
        <dbReference type="ChEBI" id="CHEBI:15378"/>
        <dbReference type="ChEBI" id="CHEBI:24646"/>
        <dbReference type="ChEBI" id="CHEBI:132124"/>
        <dbReference type="ChEBI" id="CHEBI:133980"/>
        <dbReference type="ChEBI" id="CHEBI:139511"/>
    </reaction>
</comment>
<dbReference type="AlphaFoldDB" id="A0A2Y8ZTN9"/>
<accession>A0A2Y8ZTN9</accession>
<dbReference type="Gene3D" id="2.30.110.10">
    <property type="entry name" value="Electron Transport, Fmn-binding Protein, Chain A"/>
    <property type="match status" value="1"/>
</dbReference>
<dbReference type="Proteomes" id="UP000250028">
    <property type="component" value="Unassembled WGS sequence"/>
</dbReference>
<proteinExistence type="inferred from homology"/>
<sequence>MAWVFARVLYRVDNPLLKRTGGKTSVTGLLTGLPIIELTTIGARSGRPRTMPLVAVPDGDRLVVLASNFGQHQNPAWYYNLRAHPECTVTHAGESVPVVAYEATGDERERLWQLDLETYPPRAKYADRTGGRRIPVMVLGSLTS</sequence>
<reference evidence="4" key="1">
    <citation type="submission" date="2016-10" db="EMBL/GenBank/DDBJ databases">
        <authorList>
            <person name="Varghese N."/>
            <person name="Submissions S."/>
        </authorList>
    </citation>
    <scope>NUCLEOTIDE SEQUENCE [LARGE SCALE GENOMIC DNA]</scope>
    <source>
        <strain evidence="4">DSM 22951</strain>
    </source>
</reference>
<evidence type="ECO:0000256" key="1">
    <source>
        <dbReference type="ARBA" id="ARBA00008710"/>
    </source>
</evidence>